<comment type="cofactor">
    <cofactor evidence="1">
        <name>Mg(2+)</name>
        <dbReference type="ChEBI" id="CHEBI:18420"/>
    </cofactor>
</comment>
<dbReference type="Pfam" id="PF01926">
    <property type="entry name" value="MMR_HSR1"/>
    <property type="match status" value="1"/>
</dbReference>
<feature type="region of interest" description="Disordered" evidence="7">
    <location>
        <begin position="99"/>
        <end position="144"/>
    </location>
</feature>
<evidence type="ECO:0000256" key="2">
    <source>
        <dbReference type="ARBA" id="ARBA00009638"/>
    </source>
</evidence>
<feature type="domain" description="EngB-type G" evidence="8">
    <location>
        <begin position="222"/>
        <end position="399"/>
    </location>
</feature>
<evidence type="ECO:0000256" key="4">
    <source>
        <dbReference type="ARBA" id="ARBA00022741"/>
    </source>
</evidence>
<dbReference type="GO" id="GO:0005525">
    <property type="term" value="F:GTP binding"/>
    <property type="evidence" value="ECO:0007669"/>
    <property type="project" value="UniProtKB-KW"/>
</dbReference>
<evidence type="ECO:0000313" key="9">
    <source>
        <dbReference type="EMBL" id="KAL0482241.1"/>
    </source>
</evidence>
<evidence type="ECO:0000256" key="1">
    <source>
        <dbReference type="ARBA" id="ARBA00001946"/>
    </source>
</evidence>
<evidence type="ECO:0000256" key="3">
    <source>
        <dbReference type="ARBA" id="ARBA00022723"/>
    </source>
</evidence>
<dbReference type="InterPro" id="IPR019987">
    <property type="entry name" value="GTP-bd_ribosome_bio_YsxC"/>
</dbReference>
<dbReference type="PANTHER" id="PTHR47560:SF1">
    <property type="entry name" value="EXPRESSED PROTEIN"/>
    <property type="match status" value="1"/>
</dbReference>
<dbReference type="Gene3D" id="3.40.50.300">
    <property type="entry name" value="P-loop containing nucleotide triphosphate hydrolases"/>
    <property type="match status" value="1"/>
</dbReference>
<dbReference type="AlphaFoldDB" id="A0AAW2Z055"/>
<comment type="similarity">
    <text evidence="2">Belongs to the TRAFAC class TrmE-Era-EngA-EngB-Septin-like GTPase superfamily. EngB GTPase family.</text>
</comment>
<dbReference type="HAMAP" id="MF_00321">
    <property type="entry name" value="GTPase_EngB"/>
    <property type="match status" value="1"/>
</dbReference>
<evidence type="ECO:0000256" key="7">
    <source>
        <dbReference type="SAM" id="MobiDB-lite"/>
    </source>
</evidence>
<accession>A0AAW2Z055</accession>
<evidence type="ECO:0000256" key="6">
    <source>
        <dbReference type="ARBA" id="ARBA00023134"/>
    </source>
</evidence>
<gene>
    <name evidence="9" type="ORF">AKO1_011112</name>
</gene>
<dbReference type="CDD" id="cd01876">
    <property type="entry name" value="YihA_EngB"/>
    <property type="match status" value="1"/>
</dbReference>
<comment type="caution">
    <text evidence="9">The sequence shown here is derived from an EMBL/GenBank/DDBJ whole genome shotgun (WGS) entry which is preliminary data.</text>
</comment>
<evidence type="ECO:0000256" key="5">
    <source>
        <dbReference type="ARBA" id="ARBA00022842"/>
    </source>
</evidence>
<name>A0AAW2Z055_9EUKA</name>
<keyword evidence="6" id="KW-0342">GTP-binding</keyword>
<dbReference type="EMBL" id="JAOPGA020000836">
    <property type="protein sequence ID" value="KAL0482241.1"/>
    <property type="molecule type" value="Genomic_DNA"/>
</dbReference>
<dbReference type="InterPro" id="IPR030393">
    <property type="entry name" value="G_ENGB_dom"/>
</dbReference>
<keyword evidence="4" id="KW-0547">Nucleotide-binding</keyword>
<dbReference type="Proteomes" id="UP001431209">
    <property type="component" value="Unassembled WGS sequence"/>
</dbReference>
<dbReference type="InterPro" id="IPR027417">
    <property type="entry name" value="P-loop_NTPase"/>
</dbReference>
<reference evidence="9 10" key="1">
    <citation type="submission" date="2024-03" db="EMBL/GenBank/DDBJ databases">
        <title>The Acrasis kona genome and developmental transcriptomes reveal deep origins of eukaryotic multicellular pathways.</title>
        <authorList>
            <person name="Sheikh S."/>
            <person name="Fu C.-J."/>
            <person name="Brown M.W."/>
            <person name="Baldauf S.L."/>
        </authorList>
    </citation>
    <scope>NUCLEOTIDE SEQUENCE [LARGE SCALE GENOMIC DNA]</scope>
    <source>
        <strain evidence="9 10">ATCC MYA-3509</strain>
    </source>
</reference>
<dbReference type="InterPro" id="IPR006073">
    <property type="entry name" value="GTP-bd"/>
</dbReference>
<protein>
    <submittedName>
        <fullName evidence="9">GTP-binding protein EngB</fullName>
    </submittedName>
</protein>
<feature type="compositionally biased region" description="Basic and acidic residues" evidence="7">
    <location>
        <begin position="134"/>
        <end position="144"/>
    </location>
</feature>
<dbReference type="NCBIfam" id="TIGR03598">
    <property type="entry name" value="GTPase_YsxC"/>
    <property type="match status" value="1"/>
</dbReference>
<evidence type="ECO:0000313" key="10">
    <source>
        <dbReference type="Proteomes" id="UP001431209"/>
    </source>
</evidence>
<keyword evidence="3" id="KW-0479">Metal-binding</keyword>
<dbReference type="PANTHER" id="PTHR47560">
    <property type="entry name" value="EXPRESSED PROTEIN"/>
    <property type="match status" value="1"/>
</dbReference>
<sequence>MFSPFTRSRIINNCQPGRYYATKKFTKQSVKTTKPIQAKTLSDIIEDNKKNQNALKNVSTMPNKSLFETESKKRSRTIEDTVGIYQKNPYSTLVKREQQLQEAGVPADVHQKERRRLSSSLRKQQWIENSKNPKPKELSHRAKERSTPVDPVILAWVKKIYAGKVTKNKKFIQAQIDSRRGAPPYIDAIFRKDKLKKIASAKNLSTIPEPIPCQSSTESMKYIPEFAFAGRSNVGKSTLLNTLVGSLGKAAVSSKPGMTQTLNFYRLSNYFCFVDLPGYGFAYAKEKKIDNWNELIRWYLVNRQKAVLKRVFVLIDARHGLKEPDREFLKFLNLNNVKNQIILTKSDTVYPDDLARRIKIINDEISTARSTIPDVLLISGKTHSGILEVQKAMCSLMPKQNIIKHEEKIELSRMNPRPEKIPLL</sequence>
<keyword evidence="10" id="KW-1185">Reference proteome</keyword>
<keyword evidence="5" id="KW-0460">Magnesium</keyword>
<dbReference type="PROSITE" id="PS51706">
    <property type="entry name" value="G_ENGB"/>
    <property type="match status" value="1"/>
</dbReference>
<evidence type="ECO:0000259" key="8">
    <source>
        <dbReference type="PROSITE" id="PS51706"/>
    </source>
</evidence>
<proteinExistence type="inferred from homology"/>
<dbReference type="SUPFAM" id="SSF52540">
    <property type="entry name" value="P-loop containing nucleoside triphosphate hydrolases"/>
    <property type="match status" value="1"/>
</dbReference>
<dbReference type="GO" id="GO:0046872">
    <property type="term" value="F:metal ion binding"/>
    <property type="evidence" value="ECO:0007669"/>
    <property type="project" value="UniProtKB-KW"/>
</dbReference>
<organism evidence="9 10">
    <name type="scientific">Acrasis kona</name>
    <dbReference type="NCBI Taxonomy" id="1008807"/>
    <lineage>
        <taxon>Eukaryota</taxon>
        <taxon>Discoba</taxon>
        <taxon>Heterolobosea</taxon>
        <taxon>Tetramitia</taxon>
        <taxon>Eutetramitia</taxon>
        <taxon>Acrasidae</taxon>
        <taxon>Acrasis</taxon>
    </lineage>
</organism>